<dbReference type="RefSeq" id="WP_345717149.1">
    <property type="nucleotide sequence ID" value="NZ_BAABFP010000005.1"/>
</dbReference>
<reference evidence="2" key="1">
    <citation type="journal article" date="2019" name="Int. J. Syst. Evol. Microbiol.">
        <title>The Global Catalogue of Microorganisms (GCM) 10K type strain sequencing project: providing services to taxonomists for standard genome sequencing and annotation.</title>
        <authorList>
            <consortium name="The Broad Institute Genomics Platform"/>
            <consortium name="The Broad Institute Genome Sequencing Center for Infectious Disease"/>
            <person name="Wu L."/>
            <person name="Ma J."/>
        </authorList>
    </citation>
    <scope>NUCLEOTIDE SEQUENCE [LARGE SCALE GENOMIC DNA]</scope>
    <source>
        <strain evidence="2">KACC 14249</strain>
    </source>
</reference>
<evidence type="ECO:0000313" key="1">
    <source>
        <dbReference type="EMBL" id="MFC6006302.1"/>
    </source>
</evidence>
<protein>
    <submittedName>
        <fullName evidence="1">Uncharacterized protein</fullName>
    </submittedName>
</protein>
<accession>A0ABW1JAL3</accession>
<keyword evidence="2" id="KW-1185">Reference proteome</keyword>
<name>A0ABW1JAL3_9ACTN</name>
<sequence length="92" mass="10964">MQIRWFKRRWDETRGDGFDSWGAATYFFEVTKEGWPSRQIEVYDSGPTLRYGPDHLEDEYGRLGQAQLDEREDWSDWAISSDEFENMWSGDA</sequence>
<dbReference type="EMBL" id="JBHSRD010000002">
    <property type="protein sequence ID" value="MFC6006302.1"/>
    <property type="molecule type" value="Genomic_DNA"/>
</dbReference>
<organism evidence="1 2">
    <name type="scientific">Angustibacter luteus</name>
    <dbReference type="NCBI Taxonomy" id="658456"/>
    <lineage>
        <taxon>Bacteria</taxon>
        <taxon>Bacillati</taxon>
        <taxon>Actinomycetota</taxon>
        <taxon>Actinomycetes</taxon>
        <taxon>Kineosporiales</taxon>
        <taxon>Kineosporiaceae</taxon>
    </lineage>
</organism>
<proteinExistence type="predicted"/>
<comment type="caution">
    <text evidence="1">The sequence shown here is derived from an EMBL/GenBank/DDBJ whole genome shotgun (WGS) entry which is preliminary data.</text>
</comment>
<dbReference type="Proteomes" id="UP001596189">
    <property type="component" value="Unassembled WGS sequence"/>
</dbReference>
<gene>
    <name evidence="1" type="ORF">ACFQDO_04090</name>
</gene>
<evidence type="ECO:0000313" key="2">
    <source>
        <dbReference type="Proteomes" id="UP001596189"/>
    </source>
</evidence>